<evidence type="ECO:0000256" key="4">
    <source>
        <dbReference type="ARBA" id="ARBA00023155"/>
    </source>
</evidence>
<evidence type="ECO:0000256" key="2">
    <source>
        <dbReference type="ARBA" id="ARBA00023015"/>
    </source>
</evidence>
<comment type="function">
    <text evidence="11">Transcription factor.</text>
</comment>
<dbReference type="PROSITE" id="PS50071">
    <property type="entry name" value="HOMEOBOX_2"/>
    <property type="match status" value="1"/>
</dbReference>
<comment type="function">
    <text evidence="8">Probable transcription activator that may act as growth regulators in response to water deficit.</text>
</comment>
<comment type="similarity">
    <text evidence="7 11">Belongs to the HD-ZIP homeobox family. Class I subfamily.</text>
</comment>
<evidence type="ECO:0000256" key="5">
    <source>
        <dbReference type="ARBA" id="ARBA00023163"/>
    </source>
</evidence>
<feature type="domain" description="Homeobox" evidence="13">
    <location>
        <begin position="27"/>
        <end position="87"/>
    </location>
</feature>
<dbReference type="Gene3D" id="1.10.10.60">
    <property type="entry name" value="Homeodomain-like"/>
    <property type="match status" value="1"/>
</dbReference>
<dbReference type="AlphaFoldDB" id="E4MWH4"/>
<dbReference type="Pfam" id="PF00046">
    <property type="entry name" value="Homeodomain"/>
    <property type="match status" value="1"/>
</dbReference>
<dbReference type="InterPro" id="IPR017970">
    <property type="entry name" value="Homeobox_CS"/>
</dbReference>
<evidence type="ECO:0000256" key="6">
    <source>
        <dbReference type="ARBA" id="ARBA00023242"/>
    </source>
</evidence>
<evidence type="ECO:0000256" key="11">
    <source>
        <dbReference type="RuleBase" id="RU369038"/>
    </source>
</evidence>
<dbReference type="Pfam" id="PF02183">
    <property type="entry name" value="HALZ"/>
    <property type="match status" value="1"/>
</dbReference>
<keyword evidence="12" id="KW-0175">Coiled coil</keyword>
<comment type="subcellular location">
    <subcellularLocation>
        <location evidence="1 9 10">Nucleus</location>
    </subcellularLocation>
</comment>
<reference evidence="14" key="1">
    <citation type="journal article" date="2008" name="BMC Plant Biol.">
        <title>Large-scale collection and annotation of full-length enriched cDNAs from a model halophyte, Thellungiella halophila.</title>
        <authorList>
            <person name="Taji T."/>
            <person name="Sakurai T."/>
            <person name="Mochida K."/>
            <person name="Ishiwata A."/>
            <person name="Kurotani A."/>
            <person name="Totoki Y."/>
            <person name="Toyoda A."/>
            <person name="Sakaki Y."/>
            <person name="Seki M."/>
            <person name="Ono H."/>
            <person name="Sakata Y."/>
            <person name="Tanaka S."/>
            <person name="Shinozaki K."/>
        </authorList>
    </citation>
    <scope>NUCLEOTIDE SEQUENCE</scope>
</reference>
<dbReference type="PANTHER" id="PTHR24326">
    <property type="entry name" value="HOMEOBOX-LEUCINE ZIPPER PROTEIN"/>
    <property type="match status" value="1"/>
</dbReference>
<evidence type="ECO:0000256" key="7">
    <source>
        <dbReference type="ARBA" id="ARBA00025748"/>
    </source>
</evidence>
<dbReference type="FunFam" id="1.10.10.60:FF:000293">
    <property type="entry name" value="Homeobox-leucine zipper protein ATHB-7"/>
    <property type="match status" value="1"/>
</dbReference>
<dbReference type="SUPFAM" id="SSF46689">
    <property type="entry name" value="Homeodomain-like"/>
    <property type="match status" value="1"/>
</dbReference>
<dbReference type="GO" id="GO:0045893">
    <property type="term" value="P:positive regulation of DNA-templated transcription"/>
    <property type="evidence" value="ECO:0007669"/>
    <property type="project" value="TreeGrafter"/>
</dbReference>
<dbReference type="PRINTS" id="PR00031">
    <property type="entry name" value="HTHREPRESSR"/>
</dbReference>
<dbReference type="InterPro" id="IPR003106">
    <property type="entry name" value="Leu_zip_homeo"/>
</dbReference>
<sequence>MTEGEEYSPIMMSADPFMSMKKMKKSNQKNNNQRRFSDEQIKSLEMMFESETRLEPRKKVQLARELGLQPRQVAIWFQNKRARWKSKQLETEFNILRQNYNDLASQFESLKKEKQALVSELQRLNEAMQKTQEEERQCCGDQAVVALSSTDHESEIEENPRREQEELRPEMEMCEKGHHDHHDDGHNNNNNIKREYLGGFEEEADQLMNIVEPADSCLTSSDDWRGFRSDTNLLDQSSSNYPWWDFWS</sequence>
<dbReference type="GO" id="GO:0000976">
    <property type="term" value="F:transcription cis-regulatory region binding"/>
    <property type="evidence" value="ECO:0007669"/>
    <property type="project" value="UniProtKB-ARBA"/>
</dbReference>
<evidence type="ECO:0000256" key="3">
    <source>
        <dbReference type="ARBA" id="ARBA00023125"/>
    </source>
</evidence>
<dbReference type="InterPro" id="IPR009057">
    <property type="entry name" value="Homeodomain-like_sf"/>
</dbReference>
<dbReference type="GO" id="GO:0009737">
    <property type="term" value="P:response to abscisic acid"/>
    <property type="evidence" value="ECO:0007669"/>
    <property type="project" value="UniProtKB-ARBA"/>
</dbReference>
<dbReference type="PROSITE" id="PS00027">
    <property type="entry name" value="HOMEOBOX_1"/>
    <property type="match status" value="1"/>
</dbReference>
<keyword evidence="5 11" id="KW-0804">Transcription</keyword>
<evidence type="ECO:0000259" key="13">
    <source>
        <dbReference type="PROSITE" id="PS50071"/>
    </source>
</evidence>
<evidence type="ECO:0000256" key="12">
    <source>
        <dbReference type="SAM" id="Coils"/>
    </source>
</evidence>
<dbReference type="InterPro" id="IPR000047">
    <property type="entry name" value="HTH_motif"/>
</dbReference>
<feature type="coiled-coil region" evidence="12">
    <location>
        <begin position="86"/>
        <end position="137"/>
    </location>
</feature>
<dbReference type="GO" id="GO:0005634">
    <property type="term" value="C:nucleus"/>
    <property type="evidence" value="ECO:0007669"/>
    <property type="project" value="UniProtKB-SubCell"/>
</dbReference>
<protein>
    <recommendedName>
        <fullName evidence="11">Homeobox-leucine zipper protein</fullName>
    </recommendedName>
    <alternativeName>
        <fullName evidence="11">HD-ZIP protein</fullName>
    </alternativeName>
    <alternativeName>
        <fullName evidence="11">Homeodomain transcription factor</fullName>
    </alternativeName>
</protein>
<keyword evidence="2 11" id="KW-0805">Transcription regulation</keyword>
<name>E4MWH4_EUTHA</name>
<dbReference type="EMBL" id="AK352871">
    <property type="protein sequence ID" value="BAJ33957.1"/>
    <property type="molecule type" value="mRNA"/>
</dbReference>
<evidence type="ECO:0000313" key="14">
    <source>
        <dbReference type="EMBL" id="BAJ33957.1"/>
    </source>
</evidence>
<reference evidence="14" key="2">
    <citation type="journal article" date="2010" name="BMC Plant Biol.">
        <title>Comparative genomic analysis of 1047 completely sequenced cDNAs from an Arabidopsis-related model halophyte, Thellungiella halophila.</title>
        <authorList>
            <person name="Taji T."/>
            <person name="Komatsu K."/>
            <person name="Katori T."/>
            <person name="Kawasaki Y."/>
            <person name="Sakata Y."/>
            <person name="Tanaka S."/>
            <person name="Kobayashi M."/>
            <person name="Toyoda A."/>
            <person name="Seki M."/>
            <person name="Shinozaki K."/>
        </authorList>
    </citation>
    <scope>NUCLEOTIDE SEQUENCE</scope>
</reference>
<dbReference type="CDD" id="cd00086">
    <property type="entry name" value="homeodomain"/>
    <property type="match status" value="1"/>
</dbReference>
<dbReference type="PANTHER" id="PTHR24326:SF604">
    <property type="entry name" value="HOMEOBOX-LEUCINE ZIPPER PROTEIN ATHB-7"/>
    <property type="match status" value="1"/>
</dbReference>
<evidence type="ECO:0000256" key="10">
    <source>
        <dbReference type="RuleBase" id="RU000682"/>
    </source>
</evidence>
<proteinExistence type="evidence at transcript level"/>
<evidence type="ECO:0000256" key="9">
    <source>
        <dbReference type="PROSITE-ProRule" id="PRU00108"/>
    </source>
</evidence>
<evidence type="ECO:0000256" key="1">
    <source>
        <dbReference type="ARBA" id="ARBA00004123"/>
    </source>
</evidence>
<keyword evidence="4 9" id="KW-0371">Homeobox</keyword>
<organism evidence="14">
    <name type="scientific">Eutrema halophilum</name>
    <name type="common">Salt cress</name>
    <name type="synonym">Sisymbrium halophilum</name>
    <dbReference type="NCBI Taxonomy" id="98038"/>
    <lineage>
        <taxon>Eukaryota</taxon>
        <taxon>Viridiplantae</taxon>
        <taxon>Streptophyta</taxon>
        <taxon>Embryophyta</taxon>
        <taxon>Tracheophyta</taxon>
        <taxon>Spermatophyta</taxon>
        <taxon>Magnoliopsida</taxon>
        <taxon>eudicotyledons</taxon>
        <taxon>Gunneridae</taxon>
        <taxon>Pentapetalae</taxon>
        <taxon>rosids</taxon>
        <taxon>malvids</taxon>
        <taxon>Brassicales</taxon>
        <taxon>Brassicaceae</taxon>
        <taxon>Eutremeae</taxon>
        <taxon>Eutrema</taxon>
    </lineage>
</organism>
<dbReference type="InterPro" id="IPR001356">
    <property type="entry name" value="HD"/>
</dbReference>
<keyword evidence="3 9" id="KW-0238">DNA-binding</keyword>
<feature type="DNA-binding region" description="Homeobox" evidence="9">
    <location>
        <begin position="29"/>
        <end position="88"/>
    </location>
</feature>
<dbReference type="GO" id="GO:0009414">
    <property type="term" value="P:response to water deprivation"/>
    <property type="evidence" value="ECO:0007669"/>
    <property type="project" value="UniProtKB-ARBA"/>
</dbReference>
<dbReference type="SMART" id="SM00389">
    <property type="entry name" value="HOX"/>
    <property type="match status" value="1"/>
</dbReference>
<keyword evidence="6 9" id="KW-0539">Nucleus</keyword>
<evidence type="ECO:0000256" key="8">
    <source>
        <dbReference type="ARBA" id="ARBA00058361"/>
    </source>
</evidence>
<dbReference type="GO" id="GO:0000981">
    <property type="term" value="F:DNA-binding transcription factor activity, RNA polymerase II-specific"/>
    <property type="evidence" value="ECO:0007669"/>
    <property type="project" value="UniProtKB-UniRule"/>
</dbReference>
<dbReference type="InterPro" id="IPR045224">
    <property type="entry name" value="HDZip_class_I_plant"/>
</dbReference>
<accession>E4MWH4</accession>